<protein>
    <submittedName>
        <fullName evidence="1">Uncharacterized protein</fullName>
    </submittedName>
</protein>
<dbReference type="AlphaFoldDB" id="A0AA35KTE8"/>
<dbReference type="EMBL" id="OX395133">
    <property type="protein sequence ID" value="CAI5783149.1"/>
    <property type="molecule type" value="Genomic_DNA"/>
</dbReference>
<evidence type="ECO:0000313" key="1">
    <source>
        <dbReference type="EMBL" id="CAI5783149.1"/>
    </source>
</evidence>
<proteinExistence type="predicted"/>
<sequence>MDTQRQERPACGGGDGETQLRMQICMPYSIVGETARRPGGDKSACPGAFQPRDVYGCGKRVEAEKNKKKWKERTKPVREALSLRI</sequence>
<accession>A0AA35KTE8</accession>
<reference evidence="1" key="1">
    <citation type="submission" date="2022-12" db="EMBL/GenBank/DDBJ databases">
        <authorList>
            <person name="Alioto T."/>
            <person name="Alioto T."/>
            <person name="Gomez Garrido J."/>
        </authorList>
    </citation>
    <scope>NUCLEOTIDE SEQUENCE</scope>
</reference>
<gene>
    <name evidence="1" type="ORF">PODLI_1B032355</name>
</gene>
<keyword evidence="2" id="KW-1185">Reference proteome</keyword>
<name>A0AA35KTE8_9SAUR</name>
<dbReference type="Proteomes" id="UP001178461">
    <property type="component" value="Chromosome 8"/>
</dbReference>
<evidence type="ECO:0000313" key="2">
    <source>
        <dbReference type="Proteomes" id="UP001178461"/>
    </source>
</evidence>
<organism evidence="1 2">
    <name type="scientific">Podarcis lilfordi</name>
    <name type="common">Lilford's wall lizard</name>
    <dbReference type="NCBI Taxonomy" id="74358"/>
    <lineage>
        <taxon>Eukaryota</taxon>
        <taxon>Metazoa</taxon>
        <taxon>Chordata</taxon>
        <taxon>Craniata</taxon>
        <taxon>Vertebrata</taxon>
        <taxon>Euteleostomi</taxon>
        <taxon>Lepidosauria</taxon>
        <taxon>Squamata</taxon>
        <taxon>Bifurcata</taxon>
        <taxon>Unidentata</taxon>
        <taxon>Episquamata</taxon>
        <taxon>Laterata</taxon>
        <taxon>Lacertibaenia</taxon>
        <taxon>Lacertidae</taxon>
        <taxon>Podarcis</taxon>
    </lineage>
</organism>